<comment type="similarity">
    <text evidence="2 6">Belongs to the anoctamin family.</text>
</comment>
<feature type="transmembrane region" description="Helical" evidence="6">
    <location>
        <begin position="6"/>
        <end position="27"/>
    </location>
</feature>
<dbReference type="AlphaFoldDB" id="A0A1B6IHR4"/>
<proteinExistence type="inferred from homology"/>
<feature type="domain" description="Anoctamin transmembrane" evidence="8">
    <location>
        <begin position="1"/>
        <end position="295"/>
    </location>
</feature>
<evidence type="ECO:0000256" key="1">
    <source>
        <dbReference type="ARBA" id="ARBA00004141"/>
    </source>
</evidence>
<protein>
    <recommendedName>
        <fullName evidence="6">Anoctamin</fullName>
    </recommendedName>
</protein>
<gene>
    <name evidence="9" type="ORF">g.56820</name>
</gene>
<evidence type="ECO:0000256" key="4">
    <source>
        <dbReference type="ARBA" id="ARBA00022989"/>
    </source>
</evidence>
<dbReference type="GO" id="GO:0005254">
    <property type="term" value="F:chloride channel activity"/>
    <property type="evidence" value="ECO:0007669"/>
    <property type="project" value="TreeGrafter"/>
</dbReference>
<keyword evidence="4 6" id="KW-1133">Transmembrane helix</keyword>
<evidence type="ECO:0000256" key="7">
    <source>
        <dbReference type="SAM" id="MobiDB-lite"/>
    </source>
</evidence>
<organism evidence="9">
    <name type="scientific">Homalodisca liturata</name>
    <dbReference type="NCBI Taxonomy" id="320908"/>
    <lineage>
        <taxon>Eukaryota</taxon>
        <taxon>Metazoa</taxon>
        <taxon>Ecdysozoa</taxon>
        <taxon>Arthropoda</taxon>
        <taxon>Hexapoda</taxon>
        <taxon>Insecta</taxon>
        <taxon>Pterygota</taxon>
        <taxon>Neoptera</taxon>
        <taxon>Paraneoptera</taxon>
        <taxon>Hemiptera</taxon>
        <taxon>Auchenorrhyncha</taxon>
        <taxon>Membracoidea</taxon>
        <taxon>Cicadellidae</taxon>
        <taxon>Cicadellinae</taxon>
        <taxon>Proconiini</taxon>
        <taxon>Homalodisca</taxon>
    </lineage>
</organism>
<evidence type="ECO:0000256" key="5">
    <source>
        <dbReference type="ARBA" id="ARBA00023136"/>
    </source>
</evidence>
<evidence type="ECO:0000259" key="8">
    <source>
        <dbReference type="Pfam" id="PF04547"/>
    </source>
</evidence>
<accession>A0A1B6IHR4</accession>
<comment type="subcellular location">
    <subcellularLocation>
        <location evidence="1 6">Membrane</location>
        <topology evidence="1 6">Multi-pass membrane protein</topology>
    </subcellularLocation>
</comment>
<comment type="caution">
    <text evidence="6">Lacks conserved residue(s) required for the propagation of feature annotation.</text>
</comment>
<dbReference type="InterPro" id="IPR049452">
    <property type="entry name" value="Anoctamin_TM"/>
</dbReference>
<feature type="region of interest" description="Disordered" evidence="7">
    <location>
        <begin position="361"/>
        <end position="414"/>
    </location>
</feature>
<feature type="non-terminal residue" evidence="9">
    <location>
        <position position="1"/>
    </location>
</feature>
<feature type="compositionally biased region" description="Polar residues" evidence="7">
    <location>
        <begin position="388"/>
        <end position="399"/>
    </location>
</feature>
<dbReference type="PANTHER" id="PTHR12308">
    <property type="entry name" value="ANOCTAMIN"/>
    <property type="match status" value="1"/>
</dbReference>
<sequence length="414" mass="47359">EFDDNLTFKVFIFQFVNYYSSIFYIAFFKGRFVGYPGNYTLILSLRNEDCSAGGCLIELAQQLAVIMIGKQIINNAQEILLPKIKAWWHNKRVKLSKKHTKTRWEEDYQLVDNEGLFEEYLEMVLQFGFITIFVAAFPLAPLFALLNNWVEIRLDAQKFVCENRRIVAERAENIGIWFKILHMLAHLAVISNGFLIAFTSEFLPKLLYQYDYDWDLSGYVNFTLAYSPVGAHKQQCRYRGLRDENGNHTPFFWRLLAVQFAFVIIFEHVVFGVCRLIDVLVPDIPESLELKIKRERYLAKQALQDSDSIMKVAAGVEDSIDISKRMVLDLTAELGGGEVSPQGGEPPTIPIQLPPSIPIQLPSPTGSEPPTIPIQLTSLPPHLPPRRSMTTLNIHQPPTRSIERVRPRPKSQTS</sequence>
<dbReference type="Pfam" id="PF04547">
    <property type="entry name" value="Anoctamin"/>
    <property type="match status" value="1"/>
</dbReference>
<name>A0A1B6IHR4_9HEMI</name>
<dbReference type="EMBL" id="GECU01021245">
    <property type="protein sequence ID" value="JAS86461.1"/>
    <property type="molecule type" value="Transcribed_RNA"/>
</dbReference>
<feature type="transmembrane region" description="Helical" evidence="6">
    <location>
        <begin position="251"/>
        <end position="271"/>
    </location>
</feature>
<reference evidence="9" key="1">
    <citation type="submission" date="2015-11" db="EMBL/GenBank/DDBJ databases">
        <title>De novo transcriptome assembly of four potential Pierce s Disease insect vectors from Arizona vineyards.</title>
        <authorList>
            <person name="Tassone E.E."/>
        </authorList>
    </citation>
    <scope>NUCLEOTIDE SEQUENCE</scope>
</reference>
<evidence type="ECO:0000256" key="6">
    <source>
        <dbReference type="RuleBase" id="RU280814"/>
    </source>
</evidence>
<dbReference type="InterPro" id="IPR007632">
    <property type="entry name" value="Anoctamin"/>
</dbReference>
<keyword evidence="3 6" id="KW-0812">Transmembrane</keyword>
<evidence type="ECO:0000256" key="2">
    <source>
        <dbReference type="ARBA" id="ARBA00009671"/>
    </source>
</evidence>
<keyword evidence="5 6" id="KW-0472">Membrane</keyword>
<feature type="transmembrane region" description="Helical" evidence="6">
    <location>
        <begin position="124"/>
        <end position="146"/>
    </location>
</feature>
<evidence type="ECO:0000256" key="3">
    <source>
        <dbReference type="ARBA" id="ARBA00022692"/>
    </source>
</evidence>
<dbReference type="GO" id="GO:0005886">
    <property type="term" value="C:plasma membrane"/>
    <property type="evidence" value="ECO:0007669"/>
    <property type="project" value="TreeGrafter"/>
</dbReference>
<feature type="transmembrane region" description="Helical" evidence="6">
    <location>
        <begin position="176"/>
        <end position="198"/>
    </location>
</feature>
<dbReference type="PANTHER" id="PTHR12308:SF84">
    <property type="entry name" value="ANOCTAMIN"/>
    <property type="match status" value="1"/>
</dbReference>
<evidence type="ECO:0000313" key="9">
    <source>
        <dbReference type="EMBL" id="JAS86461.1"/>
    </source>
</evidence>